<sequence>MNFGDLTIYLCNILCIIPPITCRQSKSIKKVHHYWTGSVTVIVLILFCLTTYNRLLKVYNVMDPTISFLDQLSETSFTLTNLLTSVEVTFFSRSFQDFFRKLSYNGSPSNWIDCLNRGKFFMAFNLGLLVTIGLDMTYWSRTVGIGTYILYSLRAFQFYQNGLNIYLLVCFLNCLKLQLKLYKRKLTKYVENSRVIESNLFTPNQNASVEDLNELRKKQCELLNLVPHFNRVFGRNILLIMFNCIVVAILFTSIALVCIMKKMDFQGIQPDTCFYLLCSAWITQSLTFPIMLAYACEAVVTEADKILSLSIDYLNDFPVIPKTSELQIVKEELQMICQQAQAKRPVFSAGGFFVVNYTMLGMMIGSVTSYIIVVLQFVK</sequence>
<dbReference type="Pfam" id="PF08395">
    <property type="entry name" value="7tm_7"/>
    <property type="match status" value="1"/>
</dbReference>
<dbReference type="PANTHER" id="PTHR21143">
    <property type="entry name" value="INVERTEBRATE GUSTATORY RECEPTOR"/>
    <property type="match status" value="1"/>
</dbReference>
<comment type="function">
    <text evidence="8">Gustatory receptor which mediates acceptance or avoidance behavior, depending on its substrates.</text>
</comment>
<feature type="transmembrane region" description="Helical" evidence="8">
    <location>
        <begin position="34"/>
        <end position="52"/>
    </location>
</feature>
<evidence type="ECO:0000313" key="9">
    <source>
        <dbReference type="EMBL" id="KAK9891305.1"/>
    </source>
</evidence>
<organism evidence="9 10">
    <name type="scientific">Henosepilachna vigintioctopunctata</name>
    <dbReference type="NCBI Taxonomy" id="420089"/>
    <lineage>
        <taxon>Eukaryota</taxon>
        <taxon>Metazoa</taxon>
        <taxon>Ecdysozoa</taxon>
        <taxon>Arthropoda</taxon>
        <taxon>Hexapoda</taxon>
        <taxon>Insecta</taxon>
        <taxon>Pterygota</taxon>
        <taxon>Neoptera</taxon>
        <taxon>Endopterygota</taxon>
        <taxon>Coleoptera</taxon>
        <taxon>Polyphaga</taxon>
        <taxon>Cucujiformia</taxon>
        <taxon>Coccinelloidea</taxon>
        <taxon>Coccinellidae</taxon>
        <taxon>Epilachninae</taxon>
        <taxon>Epilachnini</taxon>
        <taxon>Henosepilachna</taxon>
    </lineage>
</organism>
<evidence type="ECO:0000313" key="10">
    <source>
        <dbReference type="Proteomes" id="UP001431783"/>
    </source>
</evidence>
<dbReference type="GO" id="GO:0030424">
    <property type="term" value="C:axon"/>
    <property type="evidence" value="ECO:0007669"/>
    <property type="project" value="TreeGrafter"/>
</dbReference>
<evidence type="ECO:0000256" key="3">
    <source>
        <dbReference type="ARBA" id="ARBA00022692"/>
    </source>
</evidence>
<comment type="caution">
    <text evidence="9">The sequence shown here is derived from an EMBL/GenBank/DDBJ whole genome shotgun (WGS) entry which is preliminary data.</text>
</comment>
<comment type="similarity">
    <text evidence="8">Belongs to the insect chemoreceptor superfamily. Gustatory receptor (GR) family.</text>
</comment>
<protein>
    <recommendedName>
        <fullName evidence="8">Gustatory receptor</fullName>
    </recommendedName>
</protein>
<gene>
    <name evidence="9" type="ORF">WA026_013612</name>
</gene>
<name>A0AAW1VG85_9CUCU</name>
<dbReference type="Proteomes" id="UP001431783">
    <property type="component" value="Unassembled WGS sequence"/>
</dbReference>
<comment type="subcellular location">
    <subcellularLocation>
        <location evidence="1 8">Cell membrane</location>
        <topology evidence="1 8">Multi-pass membrane protein</topology>
    </subcellularLocation>
</comment>
<evidence type="ECO:0000256" key="4">
    <source>
        <dbReference type="ARBA" id="ARBA00022989"/>
    </source>
</evidence>
<dbReference type="GO" id="GO:0030425">
    <property type="term" value="C:dendrite"/>
    <property type="evidence" value="ECO:0007669"/>
    <property type="project" value="TreeGrafter"/>
</dbReference>
<dbReference type="InterPro" id="IPR013604">
    <property type="entry name" value="7TM_chemorcpt"/>
</dbReference>
<feature type="transmembrane region" description="Helical" evidence="8">
    <location>
        <begin position="354"/>
        <end position="378"/>
    </location>
</feature>
<reference evidence="9 10" key="1">
    <citation type="submission" date="2023-03" db="EMBL/GenBank/DDBJ databases">
        <title>Genome insight into feeding habits of ladybird beetles.</title>
        <authorList>
            <person name="Li H.-S."/>
            <person name="Huang Y.-H."/>
            <person name="Pang H."/>
        </authorList>
    </citation>
    <scope>NUCLEOTIDE SEQUENCE [LARGE SCALE GENOMIC DNA]</scope>
    <source>
        <strain evidence="9">SYSU_2023b</strain>
        <tissue evidence="9">Whole body</tissue>
    </source>
</reference>
<evidence type="ECO:0000256" key="1">
    <source>
        <dbReference type="ARBA" id="ARBA00004651"/>
    </source>
</evidence>
<feature type="transmembrane region" description="Helical" evidence="8">
    <location>
        <begin position="237"/>
        <end position="260"/>
    </location>
</feature>
<dbReference type="GO" id="GO:0043025">
    <property type="term" value="C:neuronal cell body"/>
    <property type="evidence" value="ECO:0007669"/>
    <property type="project" value="TreeGrafter"/>
</dbReference>
<keyword evidence="6 8" id="KW-0675">Receptor</keyword>
<comment type="caution">
    <text evidence="8">Lacks conserved residue(s) required for the propagation of feature annotation.</text>
</comment>
<feature type="transmembrane region" description="Helical" evidence="8">
    <location>
        <begin position="161"/>
        <end position="179"/>
    </location>
</feature>
<keyword evidence="3 8" id="KW-0812">Transmembrane</keyword>
<dbReference type="GO" id="GO:0007165">
    <property type="term" value="P:signal transduction"/>
    <property type="evidence" value="ECO:0007669"/>
    <property type="project" value="UniProtKB-KW"/>
</dbReference>
<dbReference type="GO" id="GO:0005886">
    <property type="term" value="C:plasma membrane"/>
    <property type="evidence" value="ECO:0007669"/>
    <property type="project" value="UniProtKB-SubCell"/>
</dbReference>
<proteinExistence type="inferred from homology"/>
<dbReference type="EMBL" id="JARQZJ010000127">
    <property type="protein sequence ID" value="KAK9891305.1"/>
    <property type="molecule type" value="Genomic_DNA"/>
</dbReference>
<keyword evidence="2 8" id="KW-1003">Cell membrane</keyword>
<dbReference type="GO" id="GO:0008049">
    <property type="term" value="P:male courtship behavior"/>
    <property type="evidence" value="ECO:0007669"/>
    <property type="project" value="TreeGrafter"/>
</dbReference>
<dbReference type="PANTHER" id="PTHR21143:SF104">
    <property type="entry name" value="GUSTATORY RECEPTOR 8A-RELATED"/>
    <property type="match status" value="1"/>
</dbReference>
<evidence type="ECO:0000256" key="6">
    <source>
        <dbReference type="ARBA" id="ARBA00023170"/>
    </source>
</evidence>
<accession>A0AAW1VG85</accession>
<dbReference type="GO" id="GO:0050909">
    <property type="term" value="P:sensory perception of taste"/>
    <property type="evidence" value="ECO:0007669"/>
    <property type="project" value="InterPro"/>
</dbReference>
<feature type="transmembrane region" description="Helical" evidence="8">
    <location>
        <begin position="272"/>
        <end position="295"/>
    </location>
</feature>
<evidence type="ECO:0000256" key="2">
    <source>
        <dbReference type="ARBA" id="ARBA00022475"/>
    </source>
</evidence>
<evidence type="ECO:0000256" key="8">
    <source>
        <dbReference type="RuleBase" id="RU363108"/>
    </source>
</evidence>
<evidence type="ECO:0000256" key="5">
    <source>
        <dbReference type="ARBA" id="ARBA00023136"/>
    </source>
</evidence>
<evidence type="ECO:0000256" key="7">
    <source>
        <dbReference type="ARBA" id="ARBA00023224"/>
    </source>
</evidence>
<dbReference type="GO" id="GO:0007635">
    <property type="term" value="P:chemosensory behavior"/>
    <property type="evidence" value="ECO:0007669"/>
    <property type="project" value="TreeGrafter"/>
</dbReference>
<keyword evidence="7 8" id="KW-0807">Transducer</keyword>
<keyword evidence="10" id="KW-1185">Reference proteome</keyword>
<feature type="transmembrane region" description="Helical" evidence="8">
    <location>
        <begin position="120"/>
        <end position="140"/>
    </location>
</feature>
<keyword evidence="5 8" id="KW-0472">Membrane</keyword>
<keyword evidence="4 8" id="KW-1133">Transmembrane helix</keyword>
<dbReference type="AlphaFoldDB" id="A0AAW1VG85"/>